<reference evidence="8" key="1">
    <citation type="journal article" date="2021" name="PeerJ">
        <title>Extensive microbial diversity within the chicken gut microbiome revealed by metagenomics and culture.</title>
        <authorList>
            <person name="Gilroy R."/>
            <person name="Ravi A."/>
            <person name="Getino M."/>
            <person name="Pursley I."/>
            <person name="Horton D.L."/>
            <person name="Alikhan N.F."/>
            <person name="Baker D."/>
            <person name="Gharbi K."/>
            <person name="Hall N."/>
            <person name="Watson M."/>
            <person name="Adriaenssens E.M."/>
            <person name="Foster-Nyarko E."/>
            <person name="Jarju S."/>
            <person name="Secka A."/>
            <person name="Antonio M."/>
            <person name="Oren A."/>
            <person name="Chaudhuri R.R."/>
            <person name="La Ragione R."/>
            <person name="Hildebrand F."/>
            <person name="Pallen M.J."/>
        </authorList>
    </citation>
    <scope>NUCLEOTIDE SEQUENCE</scope>
    <source>
        <strain evidence="8">6627</strain>
    </source>
</reference>
<dbReference type="InterPro" id="IPR031340">
    <property type="entry name" value="RsmF_methylt_CI"/>
</dbReference>
<evidence type="ECO:0000313" key="9">
    <source>
        <dbReference type="Proteomes" id="UP000823963"/>
    </source>
</evidence>
<keyword evidence="1" id="KW-0963">Cytoplasm</keyword>
<evidence type="ECO:0000259" key="7">
    <source>
        <dbReference type="PROSITE" id="PS51686"/>
    </source>
</evidence>
<dbReference type="GO" id="GO:0001510">
    <property type="term" value="P:RNA methylation"/>
    <property type="evidence" value="ECO:0007669"/>
    <property type="project" value="InterPro"/>
</dbReference>
<dbReference type="InterPro" id="IPR001678">
    <property type="entry name" value="MeTrfase_RsmB-F_NOP2_dom"/>
</dbReference>
<feature type="binding site" evidence="6">
    <location>
        <position position="173"/>
    </location>
    <ligand>
        <name>S-adenosyl-L-methionine</name>
        <dbReference type="ChEBI" id="CHEBI:59789"/>
    </ligand>
</feature>
<feature type="domain" description="SAM-dependent MTase RsmB/NOP-type" evidence="7">
    <location>
        <begin position="1"/>
        <end position="296"/>
    </location>
</feature>
<sequence length="461" mass="52909">MLKLPQDFIDKYQNLLGDEAEAFFDSLNDDVQKGFRLNPLKNDYQNVDVSLDNPIPFIKDGYFGQISGKSLDHQAGYVYSQDISAMYVGQIVAATPGDYVLDLCAAPGGKSTHIAQQLQNQGLLVSNEINRKRAEILVENLERFGALNTIILNETPQKIAEYLPATFDKVVVDAPCSGEGMFRKDHDAIKYWNKNYPAECAERQKKILQSAIRTVKPGGQLIYSTCTFSPEEDEQVVQWVLDNYPEFKLVEIPRFEGMDAGRPDFANQNSELKKCVRLMPHHFQGEGQFIAKFVNCNESLVKRKPLKKKKKQKNQSNQRIDNEQFKMWQAFIKPFSTVLCSKNKKDFKVLNQHLYYIPKESPDISQLKFMRPGLYLGEFKKNRFEPSYSLALALNPAEATKTILFTKEQWEQYLTGQTVKLDADLSNGWYLLVCDHKAFSFGKYVNHEVKNFIPKKIRFKS</sequence>
<evidence type="ECO:0000256" key="1">
    <source>
        <dbReference type="ARBA" id="ARBA00022490"/>
    </source>
</evidence>
<keyword evidence="2 6" id="KW-0489">Methyltransferase</keyword>
<protein>
    <submittedName>
        <fullName evidence="8">RsmF rRNA methyltransferase first C-terminal domain-containing protein</fullName>
    </submittedName>
</protein>
<dbReference type="GO" id="GO:0003723">
    <property type="term" value="F:RNA binding"/>
    <property type="evidence" value="ECO:0007669"/>
    <property type="project" value="UniProtKB-UniRule"/>
</dbReference>
<dbReference type="CDD" id="cd02440">
    <property type="entry name" value="AdoMet_MTases"/>
    <property type="match status" value="1"/>
</dbReference>
<feature type="binding site" evidence="6">
    <location>
        <begin position="104"/>
        <end position="110"/>
    </location>
    <ligand>
        <name>S-adenosyl-L-methionine</name>
        <dbReference type="ChEBI" id="CHEBI:59789"/>
    </ligand>
</feature>
<dbReference type="InterPro" id="IPR011023">
    <property type="entry name" value="Nop2p"/>
</dbReference>
<comment type="caution">
    <text evidence="6">Lacks conserved residue(s) required for the propagation of feature annotation.</text>
</comment>
<dbReference type="Pfam" id="PF01189">
    <property type="entry name" value="Methyltr_RsmB-F"/>
    <property type="match status" value="1"/>
</dbReference>
<dbReference type="InterPro" id="IPR031341">
    <property type="entry name" value="Methyltr_RsmF_N"/>
</dbReference>
<comment type="caution">
    <text evidence="8">The sequence shown here is derived from an EMBL/GenBank/DDBJ whole genome shotgun (WGS) entry which is preliminary data.</text>
</comment>
<dbReference type="PANTHER" id="PTHR22807">
    <property type="entry name" value="NOP2 YEAST -RELATED NOL1/NOP2/FMU SUN DOMAIN-CONTAINING"/>
    <property type="match status" value="1"/>
</dbReference>
<dbReference type="PANTHER" id="PTHR22807:SF30">
    <property type="entry name" value="28S RRNA (CYTOSINE(4447)-C(5))-METHYLTRANSFERASE-RELATED"/>
    <property type="match status" value="1"/>
</dbReference>
<dbReference type="PROSITE" id="PS51686">
    <property type="entry name" value="SAM_MT_RSMB_NOP"/>
    <property type="match status" value="1"/>
</dbReference>
<dbReference type="Pfam" id="PF13636">
    <property type="entry name" value="Methyltranf_PUA"/>
    <property type="match status" value="1"/>
</dbReference>
<dbReference type="Gene3D" id="3.30.70.1170">
    <property type="entry name" value="Sun protein, domain 3"/>
    <property type="match status" value="1"/>
</dbReference>
<dbReference type="SUPFAM" id="SSF53335">
    <property type="entry name" value="S-adenosyl-L-methionine-dependent methyltransferases"/>
    <property type="match status" value="1"/>
</dbReference>
<dbReference type="InterPro" id="IPR029063">
    <property type="entry name" value="SAM-dependent_MTases_sf"/>
</dbReference>
<dbReference type="Proteomes" id="UP000823963">
    <property type="component" value="Unassembled WGS sequence"/>
</dbReference>
<comment type="similarity">
    <text evidence="6">Belongs to the class I-like SAM-binding methyltransferase superfamily. RsmB/NOP family.</text>
</comment>
<dbReference type="Pfam" id="PF17125">
    <property type="entry name" value="Methyltr_RsmF_N"/>
    <property type="match status" value="1"/>
</dbReference>
<dbReference type="NCBIfam" id="TIGR00446">
    <property type="entry name" value="nop2p"/>
    <property type="match status" value="1"/>
</dbReference>
<dbReference type="CDD" id="cd21147">
    <property type="entry name" value="RsmF_methylt_CTD1"/>
    <property type="match status" value="1"/>
</dbReference>
<dbReference type="GO" id="GO:0008757">
    <property type="term" value="F:S-adenosylmethionine-dependent methyltransferase activity"/>
    <property type="evidence" value="ECO:0007669"/>
    <property type="project" value="InterPro"/>
</dbReference>
<dbReference type="InterPro" id="IPR049560">
    <property type="entry name" value="MeTrfase_RsmB-F_NOP2_cat"/>
</dbReference>
<accession>A0A9D2A9X6</accession>
<keyword evidence="5 6" id="KW-0694">RNA-binding</keyword>
<reference evidence="8" key="2">
    <citation type="submission" date="2021-04" db="EMBL/GenBank/DDBJ databases">
        <authorList>
            <person name="Gilroy R."/>
        </authorList>
    </citation>
    <scope>NUCLEOTIDE SEQUENCE</scope>
    <source>
        <strain evidence="8">6627</strain>
    </source>
</reference>
<gene>
    <name evidence="8" type="ORF">H9861_04915</name>
</gene>
<evidence type="ECO:0000256" key="6">
    <source>
        <dbReference type="PROSITE-ProRule" id="PRU01023"/>
    </source>
</evidence>
<feature type="active site" description="Nucleophile" evidence="6">
    <location>
        <position position="226"/>
    </location>
</feature>
<dbReference type="PRINTS" id="PR02008">
    <property type="entry name" value="RCMTFAMILY"/>
</dbReference>
<dbReference type="Pfam" id="PF17126">
    <property type="entry name" value="RsmF_methylt_CI"/>
    <property type="match status" value="1"/>
</dbReference>
<keyword evidence="4 6" id="KW-0949">S-adenosyl-L-methionine</keyword>
<dbReference type="GO" id="GO:0008173">
    <property type="term" value="F:RNA methyltransferase activity"/>
    <property type="evidence" value="ECO:0007669"/>
    <property type="project" value="InterPro"/>
</dbReference>
<evidence type="ECO:0000256" key="3">
    <source>
        <dbReference type="ARBA" id="ARBA00022679"/>
    </source>
</evidence>
<dbReference type="Gene3D" id="2.30.130.60">
    <property type="match status" value="1"/>
</dbReference>
<organism evidence="8 9">
    <name type="scientific">Candidatus Ligilactobacillus excrementigallinarum</name>
    <dbReference type="NCBI Taxonomy" id="2838641"/>
    <lineage>
        <taxon>Bacteria</taxon>
        <taxon>Bacillati</taxon>
        <taxon>Bacillota</taxon>
        <taxon>Bacilli</taxon>
        <taxon>Lactobacillales</taxon>
        <taxon>Lactobacillaceae</taxon>
        <taxon>Ligilactobacillus</taxon>
    </lineage>
</organism>
<dbReference type="InterPro" id="IPR027391">
    <property type="entry name" value="Nol1_Nop2_Fmu_2"/>
</dbReference>
<dbReference type="AlphaFoldDB" id="A0A9D2A9X6"/>
<keyword evidence="3 6" id="KW-0808">Transferase</keyword>
<dbReference type="InterPro" id="IPR023267">
    <property type="entry name" value="RCMT"/>
</dbReference>
<evidence type="ECO:0000256" key="5">
    <source>
        <dbReference type="ARBA" id="ARBA00022884"/>
    </source>
</evidence>
<name>A0A9D2A9X6_9LACO</name>
<dbReference type="EMBL" id="DXFP01000045">
    <property type="protein sequence ID" value="HIX02078.1"/>
    <property type="molecule type" value="Genomic_DNA"/>
</dbReference>
<proteinExistence type="inferred from homology"/>
<feature type="binding site" evidence="6">
    <location>
        <position position="128"/>
    </location>
    <ligand>
        <name>S-adenosyl-L-methionine</name>
        <dbReference type="ChEBI" id="CHEBI:59789"/>
    </ligand>
</feature>
<evidence type="ECO:0000313" key="8">
    <source>
        <dbReference type="EMBL" id="HIX02078.1"/>
    </source>
</evidence>
<evidence type="ECO:0000256" key="4">
    <source>
        <dbReference type="ARBA" id="ARBA00022691"/>
    </source>
</evidence>
<dbReference type="Gene3D" id="3.40.50.150">
    <property type="entry name" value="Vaccinia Virus protein VP39"/>
    <property type="match status" value="1"/>
</dbReference>
<dbReference type="GO" id="GO:0006396">
    <property type="term" value="P:RNA processing"/>
    <property type="evidence" value="ECO:0007669"/>
    <property type="project" value="InterPro"/>
</dbReference>
<evidence type="ECO:0000256" key="2">
    <source>
        <dbReference type="ARBA" id="ARBA00022603"/>
    </source>
</evidence>